<evidence type="ECO:0000256" key="1">
    <source>
        <dbReference type="SAM" id="Phobius"/>
    </source>
</evidence>
<dbReference type="Proteomes" id="UP000191110">
    <property type="component" value="Unassembled WGS sequence"/>
</dbReference>
<keyword evidence="3" id="KW-1185">Reference proteome</keyword>
<dbReference type="RefSeq" id="WP_078483937.1">
    <property type="nucleotide sequence ID" value="NZ_MPRL01000040.1"/>
</dbReference>
<dbReference type="AlphaFoldDB" id="A0A1T2L442"/>
<gene>
    <name evidence="2" type="ORF">BOW53_09970</name>
</gene>
<accession>A0A1T2L442</accession>
<evidence type="ECO:0000313" key="2">
    <source>
        <dbReference type="EMBL" id="OOZ39842.1"/>
    </source>
</evidence>
<dbReference type="InterPro" id="IPR013879">
    <property type="entry name" value="DUF1761"/>
</dbReference>
<name>A0A1T2L442_9GAMM</name>
<keyword evidence="1" id="KW-0812">Transmembrane</keyword>
<protein>
    <recommendedName>
        <fullName evidence="4">DUF1761 domain-containing protein</fullName>
    </recommendedName>
</protein>
<reference evidence="2 3" key="1">
    <citation type="submission" date="2016-11" db="EMBL/GenBank/DDBJ databases">
        <title>Mixed transmission modes and dynamic genome evolution in an obligate animal-bacterial symbiosis.</title>
        <authorList>
            <person name="Russell S.L."/>
            <person name="Corbett-Detig R.B."/>
            <person name="Cavanaugh C.M."/>
        </authorList>
    </citation>
    <scope>NUCLEOTIDE SEQUENCE [LARGE SCALE GENOMIC DNA]</scope>
    <source>
        <strain evidence="2">Sveles-Q1</strain>
    </source>
</reference>
<feature type="transmembrane region" description="Helical" evidence="1">
    <location>
        <begin position="53"/>
        <end position="73"/>
    </location>
</feature>
<dbReference type="EMBL" id="MPRL01000040">
    <property type="protein sequence ID" value="OOZ39842.1"/>
    <property type="molecule type" value="Genomic_DNA"/>
</dbReference>
<dbReference type="OrthoDB" id="333057at2"/>
<evidence type="ECO:0008006" key="4">
    <source>
        <dbReference type="Google" id="ProtNLM"/>
    </source>
</evidence>
<dbReference type="Pfam" id="PF08570">
    <property type="entry name" value="DUF1761"/>
    <property type="match status" value="1"/>
</dbReference>
<evidence type="ECO:0000313" key="3">
    <source>
        <dbReference type="Proteomes" id="UP000191110"/>
    </source>
</evidence>
<proteinExistence type="predicted"/>
<feature type="transmembrane region" description="Helical" evidence="1">
    <location>
        <begin position="12"/>
        <end position="32"/>
    </location>
</feature>
<comment type="caution">
    <text evidence="2">The sequence shown here is derived from an EMBL/GenBank/DDBJ whole genome shotgun (WGS) entry which is preliminary data.</text>
</comment>
<sequence length="115" mass="11985">MDVLSTMGVYPVLVAAVAGMVLGALWYSPLLFGDQWLRAIGKSQAELGAPLQAMLGSMFAALIAAVAVEYLVVATESYSLLSGATIGALLGVAIVATSMLSDALFSGWGWRLYLI</sequence>
<feature type="transmembrane region" description="Helical" evidence="1">
    <location>
        <begin position="79"/>
        <end position="105"/>
    </location>
</feature>
<keyword evidence="1" id="KW-0472">Membrane</keyword>
<keyword evidence="1" id="KW-1133">Transmembrane helix</keyword>
<organism evidence="2 3">
    <name type="scientific">Solemya pervernicosa gill symbiont</name>
    <dbReference type="NCBI Taxonomy" id="642797"/>
    <lineage>
        <taxon>Bacteria</taxon>
        <taxon>Pseudomonadati</taxon>
        <taxon>Pseudomonadota</taxon>
        <taxon>Gammaproteobacteria</taxon>
        <taxon>sulfur-oxidizing symbionts</taxon>
    </lineage>
</organism>